<keyword evidence="8" id="KW-1133">Transmembrane helix</keyword>
<keyword evidence="12" id="KW-1185">Reference proteome</keyword>
<evidence type="ECO:0000256" key="1">
    <source>
        <dbReference type="ARBA" id="ARBA00000085"/>
    </source>
</evidence>
<evidence type="ECO:0000256" key="8">
    <source>
        <dbReference type="SAM" id="Phobius"/>
    </source>
</evidence>
<dbReference type="SMART" id="SM00387">
    <property type="entry name" value="HATPase_c"/>
    <property type="match status" value="1"/>
</dbReference>
<dbReference type="Gene3D" id="3.30.565.10">
    <property type="entry name" value="Histidine kinase-like ATPase, C-terminal domain"/>
    <property type="match status" value="1"/>
</dbReference>
<comment type="catalytic activity">
    <reaction evidence="1">
        <text>ATP + protein L-histidine = ADP + protein N-phospho-L-histidine.</text>
        <dbReference type="EC" id="2.7.13.3"/>
    </reaction>
</comment>
<keyword evidence="5" id="KW-0808">Transferase</keyword>
<dbReference type="InterPro" id="IPR005467">
    <property type="entry name" value="His_kinase_dom"/>
</dbReference>
<dbReference type="InterPro" id="IPR003661">
    <property type="entry name" value="HisK_dim/P_dom"/>
</dbReference>
<evidence type="ECO:0000256" key="4">
    <source>
        <dbReference type="ARBA" id="ARBA00022553"/>
    </source>
</evidence>
<evidence type="ECO:0000259" key="9">
    <source>
        <dbReference type="PROSITE" id="PS50109"/>
    </source>
</evidence>
<accession>A0ABR8ABG9</accession>
<dbReference type="SMART" id="SM00388">
    <property type="entry name" value="HisKA"/>
    <property type="match status" value="1"/>
</dbReference>
<dbReference type="GO" id="GO:0016301">
    <property type="term" value="F:kinase activity"/>
    <property type="evidence" value="ECO:0007669"/>
    <property type="project" value="UniProtKB-KW"/>
</dbReference>
<dbReference type="PANTHER" id="PTHR43065:SF50">
    <property type="entry name" value="HISTIDINE KINASE"/>
    <property type="match status" value="1"/>
</dbReference>
<evidence type="ECO:0000256" key="7">
    <source>
        <dbReference type="ARBA" id="ARBA00023012"/>
    </source>
</evidence>
<proteinExistence type="predicted"/>
<evidence type="ECO:0000256" key="6">
    <source>
        <dbReference type="ARBA" id="ARBA00022777"/>
    </source>
</evidence>
<dbReference type="Proteomes" id="UP000658514">
    <property type="component" value="Unassembled WGS sequence"/>
</dbReference>
<evidence type="ECO:0000259" key="10">
    <source>
        <dbReference type="PROSITE" id="PS50885"/>
    </source>
</evidence>
<evidence type="ECO:0000256" key="3">
    <source>
        <dbReference type="ARBA" id="ARBA00012438"/>
    </source>
</evidence>
<name>A0ABR8ABG9_9CYAN</name>
<evidence type="ECO:0000256" key="2">
    <source>
        <dbReference type="ARBA" id="ARBA00004370"/>
    </source>
</evidence>
<dbReference type="InterPro" id="IPR003660">
    <property type="entry name" value="HAMP_dom"/>
</dbReference>
<keyword evidence="8" id="KW-0812">Transmembrane</keyword>
<evidence type="ECO:0000256" key="5">
    <source>
        <dbReference type="ARBA" id="ARBA00022679"/>
    </source>
</evidence>
<keyword evidence="8" id="KW-0472">Membrane</keyword>
<dbReference type="PROSITE" id="PS50109">
    <property type="entry name" value="HIS_KIN"/>
    <property type="match status" value="1"/>
</dbReference>
<keyword evidence="4" id="KW-0597">Phosphoprotein</keyword>
<keyword evidence="6 11" id="KW-0418">Kinase</keyword>
<dbReference type="InterPro" id="IPR036890">
    <property type="entry name" value="HATPase_C_sf"/>
</dbReference>
<dbReference type="Gene3D" id="6.10.340.10">
    <property type="match status" value="1"/>
</dbReference>
<dbReference type="SUPFAM" id="SSF47384">
    <property type="entry name" value="Homodimeric domain of signal transducing histidine kinase"/>
    <property type="match status" value="1"/>
</dbReference>
<dbReference type="CDD" id="cd00082">
    <property type="entry name" value="HisKA"/>
    <property type="match status" value="1"/>
</dbReference>
<evidence type="ECO:0000313" key="12">
    <source>
        <dbReference type="Proteomes" id="UP000658514"/>
    </source>
</evidence>
<organism evidence="11 12">
    <name type="scientific">Calothrix parietina FACHB-288</name>
    <dbReference type="NCBI Taxonomy" id="2692896"/>
    <lineage>
        <taxon>Bacteria</taxon>
        <taxon>Bacillati</taxon>
        <taxon>Cyanobacteriota</taxon>
        <taxon>Cyanophyceae</taxon>
        <taxon>Nostocales</taxon>
        <taxon>Calotrichaceae</taxon>
        <taxon>Calothrix</taxon>
    </lineage>
</organism>
<evidence type="ECO:0000313" key="11">
    <source>
        <dbReference type="EMBL" id="MBD2197322.1"/>
    </source>
</evidence>
<comment type="subcellular location">
    <subcellularLocation>
        <location evidence="2">Membrane</location>
    </subcellularLocation>
</comment>
<dbReference type="PRINTS" id="PR00344">
    <property type="entry name" value="BCTRLSENSOR"/>
</dbReference>
<dbReference type="PROSITE" id="PS50885">
    <property type="entry name" value="HAMP"/>
    <property type="match status" value="1"/>
</dbReference>
<feature type="domain" description="Histidine kinase" evidence="9">
    <location>
        <begin position="346"/>
        <end position="592"/>
    </location>
</feature>
<feature type="transmembrane region" description="Helical" evidence="8">
    <location>
        <begin position="240"/>
        <end position="258"/>
    </location>
</feature>
<dbReference type="EC" id="2.7.13.3" evidence="3"/>
<dbReference type="InterPro" id="IPR036097">
    <property type="entry name" value="HisK_dim/P_sf"/>
</dbReference>
<feature type="domain" description="HAMP" evidence="10">
    <location>
        <begin position="261"/>
        <end position="314"/>
    </location>
</feature>
<dbReference type="Pfam" id="PF02518">
    <property type="entry name" value="HATPase_c"/>
    <property type="match status" value="1"/>
</dbReference>
<dbReference type="RefSeq" id="WP_190549866.1">
    <property type="nucleotide sequence ID" value="NZ_CAWPNO010000059.1"/>
</dbReference>
<dbReference type="Gene3D" id="1.10.287.130">
    <property type="match status" value="1"/>
</dbReference>
<dbReference type="CDD" id="cd06225">
    <property type="entry name" value="HAMP"/>
    <property type="match status" value="1"/>
</dbReference>
<dbReference type="SMART" id="SM00304">
    <property type="entry name" value="HAMP"/>
    <property type="match status" value="1"/>
</dbReference>
<dbReference type="Pfam" id="PF00672">
    <property type="entry name" value="HAMP"/>
    <property type="match status" value="1"/>
</dbReference>
<dbReference type="InterPro" id="IPR003594">
    <property type="entry name" value="HATPase_dom"/>
</dbReference>
<dbReference type="PANTHER" id="PTHR43065">
    <property type="entry name" value="SENSOR HISTIDINE KINASE"/>
    <property type="match status" value="1"/>
</dbReference>
<dbReference type="EMBL" id="JACJQH010000027">
    <property type="protein sequence ID" value="MBD2197322.1"/>
    <property type="molecule type" value="Genomic_DNA"/>
</dbReference>
<protein>
    <recommendedName>
        <fullName evidence="3">histidine kinase</fullName>
        <ecNumber evidence="3">2.7.13.3</ecNumber>
    </recommendedName>
</protein>
<keyword evidence="7" id="KW-0902">Two-component regulatory system</keyword>
<dbReference type="InterPro" id="IPR004358">
    <property type="entry name" value="Sig_transdc_His_kin-like_C"/>
</dbReference>
<feature type="transmembrane region" description="Helical" evidence="8">
    <location>
        <begin position="43"/>
        <end position="63"/>
    </location>
</feature>
<comment type="caution">
    <text evidence="11">The sequence shown here is derived from an EMBL/GenBank/DDBJ whole genome shotgun (WGS) entry which is preliminary data.</text>
</comment>
<dbReference type="SUPFAM" id="SSF158472">
    <property type="entry name" value="HAMP domain-like"/>
    <property type="match status" value="1"/>
</dbReference>
<reference evidence="11 12" key="1">
    <citation type="journal article" date="2020" name="ISME J.">
        <title>Comparative genomics reveals insights into cyanobacterial evolution and habitat adaptation.</title>
        <authorList>
            <person name="Chen M.Y."/>
            <person name="Teng W.K."/>
            <person name="Zhao L."/>
            <person name="Hu C.X."/>
            <person name="Zhou Y.K."/>
            <person name="Han B.P."/>
            <person name="Song L.R."/>
            <person name="Shu W.S."/>
        </authorList>
    </citation>
    <scope>NUCLEOTIDE SEQUENCE [LARGE SCALE GENOMIC DNA]</scope>
    <source>
        <strain evidence="11 12">FACHB-288</strain>
    </source>
</reference>
<sequence length="613" mass="68442">MTFQNKGSNVSPVSNRTLTLTLPGTKWFLQIFNRLSIGNKIKFGYAIALGVGIFGTTIGLILGDRYQQQAFKQEENAFKEINMLQRLQASILQTRTHQQQLIPLVANPELYKEEYSHITDKHTPDIQKVWSELHTYIKTADYQREKHTDNIPQLLQTYHGVPQAYLQELAIILKELDLSPLTAEKIATAQQKLLKFTNSELALKFDGISDSLVEVINAGYEDLKIATNQFQIAEQIRIKIIVGSILLSAALATLLALLTSRTITRPVQALTSIAQRVTQESNFDLQTPVTTTDEIGILGDAFNQVLQRVKSLLEEQKMAALRQQQLQETQLIQSEKMSSLGRMLAGVAHEINNPVNFIYGNLAPAIEHVEDLLELLRIYQEEVANTPATVADYATEIDAEFVAEDLPKLLHSMKFGADRVRQIVLSLKNFSRLEEAEAHAVNLHECIDSTLLILNNRIKKGITVERNYGDIPNIEGFAGSLYQVFMNIINNALDALEGKDNSQEAAKIAIATERQDNNWVVVRIADNGSGIPVENQAKIFETFFTTKPRGIGTGMGLSISYQIVVEKHRGQLTCKSEAGKGTEFMISLPIQLPSEVDSHNLYPSCLISEKTSI</sequence>
<gene>
    <name evidence="11" type="ORF">H6G24_17750</name>
</gene>
<dbReference type="SUPFAM" id="SSF55874">
    <property type="entry name" value="ATPase domain of HSP90 chaperone/DNA topoisomerase II/histidine kinase"/>
    <property type="match status" value="1"/>
</dbReference>